<evidence type="ECO:0000259" key="3">
    <source>
        <dbReference type="Pfam" id="PF07859"/>
    </source>
</evidence>
<organism evidence="4">
    <name type="scientific">uncultured organism</name>
    <dbReference type="NCBI Taxonomy" id="155900"/>
    <lineage>
        <taxon>unclassified sequences</taxon>
        <taxon>environmental samples</taxon>
    </lineage>
</organism>
<dbReference type="GO" id="GO:0004806">
    <property type="term" value="F:triacylglycerol lipase activity"/>
    <property type="evidence" value="ECO:0007669"/>
    <property type="project" value="TreeGrafter"/>
</dbReference>
<proteinExistence type="inferred from homology"/>
<dbReference type="EMBL" id="HQ156928">
    <property type="protein sequence ID" value="AEM45137.1"/>
    <property type="molecule type" value="Genomic_DNA"/>
</dbReference>
<dbReference type="InterPro" id="IPR029058">
    <property type="entry name" value="AB_hydrolase_fold"/>
</dbReference>
<evidence type="ECO:0000256" key="2">
    <source>
        <dbReference type="ARBA" id="ARBA00022801"/>
    </source>
</evidence>
<reference evidence="4" key="1">
    <citation type="journal article" date="2011" name="FEMS Microbiol. Ecol.">
        <title>Identification of novel lipolytic genes and gene families by screening of metagenomic libraries derived from soil samples of the German Biodiversity Exploratories.</title>
        <authorList>
            <person name="Nacke H."/>
            <person name="Will C."/>
            <person name="Herzog S."/>
            <person name="Nowka B."/>
            <person name="Engelhaupt M."/>
            <person name="Daniel R."/>
        </authorList>
    </citation>
    <scope>NUCLEOTIDE SEQUENCE</scope>
</reference>
<dbReference type="SUPFAM" id="SSF53474">
    <property type="entry name" value="alpha/beta-Hydrolases"/>
    <property type="match status" value="1"/>
</dbReference>
<dbReference type="Pfam" id="PF07859">
    <property type="entry name" value="Abhydrolase_3"/>
    <property type="match status" value="1"/>
</dbReference>
<evidence type="ECO:0000313" key="4">
    <source>
        <dbReference type="EMBL" id="AEM45137.1"/>
    </source>
</evidence>
<evidence type="ECO:0000256" key="1">
    <source>
        <dbReference type="ARBA" id="ARBA00010515"/>
    </source>
</evidence>
<keyword evidence="2" id="KW-0378">Hydrolase</keyword>
<dbReference type="InterPro" id="IPR033140">
    <property type="entry name" value="Lipase_GDXG_put_SER_AS"/>
</dbReference>
<dbReference type="ESTHER" id="9zzzz-g3crf4">
    <property type="family name" value="Hormone-sensitive_lipase_like"/>
</dbReference>
<sequence>MASPQAEAVKEQLRQFAASLDPNATIDEMRASYEMFTELTTEPTGVRWTEVDAGGVPAIWADPTGGAQDRVIQYVHGGGYVIGSADYYRKLTGHLANAIGCRVLNVDYRLAPEHPHPAPVEDSTTAYRWLLDQGIEPGHIAISGDSAGGGLTMATLLNIRDTGLPMPAAAMPLSPWVDLEGTGGSMTSRQERDVLVSADVIKGMAEAFLQGQDARDPLAAPLHADLRGLCPLYIQVGDDETLLDDSVRLAERAQAAGVDCRLDVFPEMQHVFQMAAGTMPESDEAIGRLAGWVRPHLGLG</sequence>
<name>G3CRF4_9ZZZZ</name>
<dbReference type="PANTHER" id="PTHR48081:SF30">
    <property type="entry name" value="ACETYL-HYDROLASE LIPR-RELATED"/>
    <property type="match status" value="1"/>
</dbReference>
<accession>G3CRF4</accession>
<feature type="domain" description="Alpha/beta hydrolase fold-3" evidence="3">
    <location>
        <begin position="74"/>
        <end position="273"/>
    </location>
</feature>
<dbReference type="Gene3D" id="3.40.50.1820">
    <property type="entry name" value="alpha/beta hydrolase"/>
    <property type="match status" value="1"/>
</dbReference>
<protein>
    <recommendedName>
        <fullName evidence="3">Alpha/beta hydrolase fold-3 domain-containing protein</fullName>
    </recommendedName>
</protein>
<comment type="similarity">
    <text evidence="1">Belongs to the 'GDXG' lipolytic enzyme family.</text>
</comment>
<dbReference type="AlphaFoldDB" id="G3CRF4"/>
<dbReference type="PROSITE" id="PS01174">
    <property type="entry name" value="LIPASE_GDXG_SER"/>
    <property type="match status" value="1"/>
</dbReference>
<dbReference type="InterPro" id="IPR050300">
    <property type="entry name" value="GDXG_lipolytic_enzyme"/>
</dbReference>
<dbReference type="InterPro" id="IPR013094">
    <property type="entry name" value="AB_hydrolase_3"/>
</dbReference>
<dbReference type="PANTHER" id="PTHR48081">
    <property type="entry name" value="AB HYDROLASE SUPERFAMILY PROTEIN C4A8.06C"/>
    <property type="match status" value="1"/>
</dbReference>